<dbReference type="InterPro" id="IPR006314">
    <property type="entry name" value="Dyp_peroxidase"/>
</dbReference>
<reference evidence="8 9" key="1">
    <citation type="journal article" date="2014" name="ISME J.">
        <title>Ecophysiology of Thioploca ingrica as revealed by the complete genome sequence supplemented with proteomic evidence.</title>
        <authorList>
            <person name="Kojima H."/>
            <person name="Ogura Y."/>
            <person name="Yamamoto N."/>
            <person name="Togashi T."/>
            <person name="Mori H."/>
            <person name="Watanabe T."/>
            <person name="Nemoto F."/>
            <person name="Kurokawa K."/>
            <person name="Hayashi T."/>
            <person name="Fukui M."/>
        </authorList>
    </citation>
    <scope>NUCLEOTIDE SEQUENCE [LARGE SCALE GENOMIC DNA]</scope>
</reference>
<evidence type="ECO:0000256" key="5">
    <source>
        <dbReference type="ARBA" id="ARBA00023002"/>
    </source>
</evidence>
<feature type="compositionally biased region" description="Basic residues" evidence="7">
    <location>
        <begin position="327"/>
        <end position="338"/>
    </location>
</feature>
<dbReference type="OrthoDB" id="9781066at2"/>
<gene>
    <name evidence="8" type="ORF">THII_1450</name>
</gene>
<evidence type="ECO:0000313" key="8">
    <source>
        <dbReference type="EMBL" id="BAP55747.1"/>
    </source>
</evidence>
<dbReference type="PANTHER" id="PTHR30521">
    <property type="entry name" value="DEFERROCHELATASE/PEROXIDASE"/>
    <property type="match status" value="1"/>
</dbReference>
<dbReference type="SUPFAM" id="SSF54909">
    <property type="entry name" value="Dimeric alpha+beta barrel"/>
    <property type="match status" value="1"/>
</dbReference>
<evidence type="ECO:0000256" key="4">
    <source>
        <dbReference type="ARBA" id="ARBA00022723"/>
    </source>
</evidence>
<keyword evidence="4" id="KW-0479">Metal-binding</keyword>
<feature type="compositionally biased region" description="Basic and acidic residues" evidence="7">
    <location>
        <begin position="339"/>
        <end position="348"/>
    </location>
</feature>
<evidence type="ECO:0000256" key="6">
    <source>
        <dbReference type="ARBA" id="ARBA00023004"/>
    </source>
</evidence>
<dbReference type="InterPro" id="IPR011008">
    <property type="entry name" value="Dimeric_a/b-barrel"/>
</dbReference>
<dbReference type="GO" id="GO:0046872">
    <property type="term" value="F:metal ion binding"/>
    <property type="evidence" value="ECO:0007669"/>
    <property type="project" value="UniProtKB-KW"/>
</dbReference>
<name>A0A090AJN4_9GAMM</name>
<dbReference type="EMBL" id="AP014633">
    <property type="protein sequence ID" value="BAP55747.1"/>
    <property type="molecule type" value="Genomic_DNA"/>
</dbReference>
<keyword evidence="6" id="KW-0408">Iron</keyword>
<dbReference type="PANTHER" id="PTHR30521:SF4">
    <property type="entry name" value="DEFERROCHELATASE"/>
    <property type="match status" value="1"/>
</dbReference>
<protein>
    <submittedName>
        <fullName evidence="8">Dyp-type peroxidase family protein</fullName>
    </submittedName>
</protein>
<dbReference type="GO" id="GO:0005829">
    <property type="term" value="C:cytosol"/>
    <property type="evidence" value="ECO:0007669"/>
    <property type="project" value="TreeGrafter"/>
</dbReference>
<keyword evidence="5" id="KW-0560">Oxidoreductase</keyword>
<evidence type="ECO:0000256" key="2">
    <source>
        <dbReference type="ARBA" id="ARBA00022559"/>
    </source>
</evidence>
<evidence type="ECO:0000313" key="9">
    <source>
        <dbReference type="Proteomes" id="UP000031623"/>
    </source>
</evidence>
<dbReference type="PROSITE" id="PS51404">
    <property type="entry name" value="DYP_PEROXIDASE"/>
    <property type="match status" value="1"/>
</dbReference>
<dbReference type="STRING" id="40754.THII_1450"/>
<dbReference type="KEGG" id="tig:THII_1450"/>
<dbReference type="Proteomes" id="UP000031623">
    <property type="component" value="Chromosome"/>
</dbReference>
<dbReference type="GO" id="GO:0020037">
    <property type="term" value="F:heme binding"/>
    <property type="evidence" value="ECO:0007669"/>
    <property type="project" value="InterPro"/>
</dbReference>
<comment type="cofactor">
    <cofactor evidence="1">
        <name>heme b</name>
        <dbReference type="ChEBI" id="CHEBI:60344"/>
    </cofactor>
</comment>
<organism evidence="8 9">
    <name type="scientific">Thioploca ingrica</name>
    <dbReference type="NCBI Taxonomy" id="40754"/>
    <lineage>
        <taxon>Bacteria</taxon>
        <taxon>Pseudomonadati</taxon>
        <taxon>Pseudomonadota</taxon>
        <taxon>Gammaproteobacteria</taxon>
        <taxon>Thiotrichales</taxon>
        <taxon>Thiotrichaceae</taxon>
        <taxon>Thioploca</taxon>
    </lineage>
</organism>
<keyword evidence="2 8" id="KW-0575">Peroxidase</keyword>
<keyword evidence="9" id="KW-1185">Reference proteome</keyword>
<keyword evidence="3" id="KW-0349">Heme</keyword>
<dbReference type="AlphaFoldDB" id="A0A090AJN4"/>
<evidence type="ECO:0000256" key="3">
    <source>
        <dbReference type="ARBA" id="ARBA00022617"/>
    </source>
</evidence>
<feature type="region of interest" description="Disordered" evidence="7">
    <location>
        <begin position="299"/>
        <end position="348"/>
    </location>
</feature>
<proteinExistence type="predicted"/>
<evidence type="ECO:0000256" key="1">
    <source>
        <dbReference type="ARBA" id="ARBA00001970"/>
    </source>
</evidence>
<dbReference type="HOGENOM" id="CLU_015125_2_0_6"/>
<dbReference type="GO" id="GO:0004601">
    <property type="term" value="F:peroxidase activity"/>
    <property type="evidence" value="ECO:0007669"/>
    <property type="project" value="UniProtKB-KW"/>
</dbReference>
<accession>A0A090AJN4</accession>
<sequence>MSTSNNKFIELSKIAGLDPDHNQEHREILSKLQGNILSGYDCHYTAYIFLKFKAQKLTETKAWIRYFAAKKLTSAKQQWELSSNAVTHNLFTNLFLSSKGYIYLALKTGDEIAWGTNTFWEMFFREGLKNNPLLDDPQPQTWEPRWQADIDAVVLLAQNDSSELASEVQETINQLTEFAEIINIDVGYNKKSSEGYVIEHFGFRDGISQPLFLKSDLEKNCSTNYWDPSAPLGLVLVKEEDLCGNGQYYFGSYCVYRKLEQNVRGFDQAVQELAQQLGLAGEEQAAALVMGRYRDGTPLSPLPANTDQNDFNYIDDPNGNSCPLQAHSRKANPRGSRNKRNESLAEQRQHRIVRRGLSYWETRELQQPHENETPYLLFQKKIDFLTAKAKANQLHGKFFTEEDKVGLLFLCFQNSIFNQFAHIQATWANDNHFSTHEVGLDPVIGQRKKHQPIQGQCWSIAAEPERKVKYNFSQFVKMTGGEFFFAPSLIFLQHLE</sequence>
<evidence type="ECO:0000256" key="7">
    <source>
        <dbReference type="SAM" id="MobiDB-lite"/>
    </source>
</evidence>